<evidence type="ECO:0000256" key="1">
    <source>
        <dbReference type="SAM" id="Coils"/>
    </source>
</evidence>
<evidence type="ECO:0000256" key="2">
    <source>
        <dbReference type="SAM" id="SignalP"/>
    </source>
</evidence>
<dbReference type="AlphaFoldDB" id="A0AAD9UL21"/>
<dbReference type="Proteomes" id="UP001209878">
    <property type="component" value="Unassembled WGS sequence"/>
</dbReference>
<evidence type="ECO:0000259" key="3">
    <source>
        <dbReference type="Pfam" id="PF01477"/>
    </source>
</evidence>
<feature type="coiled-coil region" evidence="1">
    <location>
        <begin position="46"/>
        <end position="73"/>
    </location>
</feature>
<dbReference type="PANTHER" id="PTHR31718">
    <property type="entry name" value="PLAT DOMAIN-CONTAINING PROTEIN"/>
    <property type="match status" value="1"/>
</dbReference>
<sequence>MFGRVVGPLAVLVIACVLSQDSVFGQCTTRPCSGDDGDGGSLAATVSQLQESMERLQQQMTQQQVHLTKQEMKLTAQEKTIAFLRNATCCTYEIAITTGTAGDADIDYSDVNVQLYDDDFATEWYHLDNPADDFERGKTDRFELKQKCLIDPCVRLKTVLRPSKPRDWWYCTKVQLNVSFCGSKKERVYDYTFNVGFTDNVESRCPE</sequence>
<name>A0AAD9UL21_RIDPI</name>
<dbReference type="InterPro" id="IPR036392">
    <property type="entry name" value="PLAT/LH2_dom_sf"/>
</dbReference>
<dbReference type="SUPFAM" id="SSF49723">
    <property type="entry name" value="Lipase/lipooxygenase domain (PLAT/LH2 domain)"/>
    <property type="match status" value="1"/>
</dbReference>
<accession>A0AAD9UL21</accession>
<dbReference type="InterPro" id="IPR001024">
    <property type="entry name" value="PLAT/LH2_dom"/>
</dbReference>
<evidence type="ECO:0000313" key="5">
    <source>
        <dbReference type="Proteomes" id="UP001209878"/>
    </source>
</evidence>
<dbReference type="PANTHER" id="PTHR31718:SF60">
    <property type="entry name" value="LIPOXYGENASE HOMOLOGY DOMAIN-CONTAINING PROTEIN 1"/>
    <property type="match status" value="1"/>
</dbReference>
<comment type="caution">
    <text evidence="4">The sequence shown here is derived from an EMBL/GenBank/DDBJ whole genome shotgun (WGS) entry which is preliminary data.</text>
</comment>
<reference evidence="4" key="1">
    <citation type="journal article" date="2023" name="Mol. Biol. Evol.">
        <title>Third-Generation Sequencing Reveals the Adaptive Role of the Epigenome in Three Deep-Sea Polychaetes.</title>
        <authorList>
            <person name="Perez M."/>
            <person name="Aroh O."/>
            <person name="Sun Y."/>
            <person name="Lan Y."/>
            <person name="Juniper S.K."/>
            <person name="Young C.R."/>
            <person name="Angers B."/>
            <person name="Qian P.Y."/>
        </authorList>
    </citation>
    <scope>NUCLEOTIDE SEQUENCE</scope>
    <source>
        <strain evidence="4">R07B-5</strain>
    </source>
</reference>
<dbReference type="EMBL" id="JAODUO010000013">
    <property type="protein sequence ID" value="KAK2193448.1"/>
    <property type="molecule type" value="Genomic_DNA"/>
</dbReference>
<evidence type="ECO:0000313" key="4">
    <source>
        <dbReference type="EMBL" id="KAK2193448.1"/>
    </source>
</evidence>
<dbReference type="Gene3D" id="2.60.60.20">
    <property type="entry name" value="PLAT/LH2 domain"/>
    <property type="match status" value="1"/>
</dbReference>
<keyword evidence="1" id="KW-0175">Coiled coil</keyword>
<proteinExistence type="predicted"/>
<keyword evidence="2" id="KW-0732">Signal</keyword>
<dbReference type="Pfam" id="PF01477">
    <property type="entry name" value="PLAT"/>
    <property type="match status" value="1"/>
</dbReference>
<feature type="domain" description="PLAT" evidence="3">
    <location>
        <begin position="92"/>
        <end position="177"/>
    </location>
</feature>
<protein>
    <recommendedName>
        <fullName evidence="3">PLAT domain-containing protein</fullName>
    </recommendedName>
</protein>
<keyword evidence="5" id="KW-1185">Reference proteome</keyword>
<gene>
    <name evidence="4" type="ORF">NP493_13g14030</name>
</gene>
<organism evidence="4 5">
    <name type="scientific">Ridgeia piscesae</name>
    <name type="common">Tubeworm</name>
    <dbReference type="NCBI Taxonomy" id="27915"/>
    <lineage>
        <taxon>Eukaryota</taxon>
        <taxon>Metazoa</taxon>
        <taxon>Spiralia</taxon>
        <taxon>Lophotrochozoa</taxon>
        <taxon>Annelida</taxon>
        <taxon>Polychaeta</taxon>
        <taxon>Sedentaria</taxon>
        <taxon>Canalipalpata</taxon>
        <taxon>Sabellida</taxon>
        <taxon>Siboglinidae</taxon>
        <taxon>Ridgeia</taxon>
    </lineage>
</organism>
<feature type="chain" id="PRO_5042165920" description="PLAT domain-containing protein" evidence="2">
    <location>
        <begin position="26"/>
        <end position="207"/>
    </location>
</feature>
<dbReference type="PROSITE" id="PS51257">
    <property type="entry name" value="PROKAR_LIPOPROTEIN"/>
    <property type="match status" value="1"/>
</dbReference>
<feature type="signal peptide" evidence="2">
    <location>
        <begin position="1"/>
        <end position="25"/>
    </location>
</feature>